<feature type="compositionally biased region" description="Basic and acidic residues" evidence="1">
    <location>
        <begin position="52"/>
        <end position="72"/>
    </location>
</feature>
<dbReference type="VEuPathDB" id="FungiDB:PYU1_G011820"/>
<evidence type="ECO:0000256" key="1">
    <source>
        <dbReference type="SAM" id="MobiDB-lite"/>
    </source>
</evidence>
<dbReference type="EnsemblProtists" id="PYU1_T011846">
    <property type="protein sequence ID" value="PYU1_T011846"/>
    <property type="gene ID" value="PYU1_G011820"/>
</dbReference>
<dbReference type="EMBL" id="GL376637">
    <property type="status" value="NOT_ANNOTATED_CDS"/>
    <property type="molecule type" value="Genomic_DNA"/>
</dbReference>
<keyword evidence="3" id="KW-1185">Reference proteome</keyword>
<accession>K3X3P7</accession>
<organism evidence="2 3">
    <name type="scientific">Globisporangium ultimum (strain ATCC 200006 / CBS 805.95 / DAOM BR144)</name>
    <name type="common">Pythium ultimum</name>
    <dbReference type="NCBI Taxonomy" id="431595"/>
    <lineage>
        <taxon>Eukaryota</taxon>
        <taxon>Sar</taxon>
        <taxon>Stramenopiles</taxon>
        <taxon>Oomycota</taxon>
        <taxon>Peronosporomycetes</taxon>
        <taxon>Pythiales</taxon>
        <taxon>Pythiaceae</taxon>
        <taxon>Globisporangium</taxon>
    </lineage>
</organism>
<reference evidence="3" key="2">
    <citation type="submission" date="2010-04" db="EMBL/GenBank/DDBJ databases">
        <authorList>
            <person name="Buell R."/>
            <person name="Hamilton J."/>
            <person name="Hostetler J."/>
        </authorList>
    </citation>
    <scope>NUCLEOTIDE SEQUENCE [LARGE SCALE GENOMIC DNA]</scope>
    <source>
        <strain evidence="3">DAOM:BR144</strain>
    </source>
</reference>
<dbReference type="HOGENOM" id="CLU_2283092_0_0_1"/>
<protein>
    <submittedName>
        <fullName evidence="2">Uncharacterized protein</fullName>
    </submittedName>
</protein>
<dbReference type="Proteomes" id="UP000019132">
    <property type="component" value="Unassembled WGS sequence"/>
</dbReference>
<reference evidence="3" key="1">
    <citation type="journal article" date="2010" name="Genome Biol.">
        <title>Genome sequence of the necrotrophic plant pathogen Pythium ultimum reveals original pathogenicity mechanisms and effector repertoire.</title>
        <authorList>
            <person name="Levesque C.A."/>
            <person name="Brouwer H."/>
            <person name="Cano L."/>
            <person name="Hamilton J.P."/>
            <person name="Holt C."/>
            <person name="Huitema E."/>
            <person name="Raffaele S."/>
            <person name="Robideau G.P."/>
            <person name="Thines M."/>
            <person name="Win J."/>
            <person name="Zerillo M.M."/>
            <person name="Beakes G.W."/>
            <person name="Boore J.L."/>
            <person name="Busam D."/>
            <person name="Dumas B."/>
            <person name="Ferriera S."/>
            <person name="Fuerstenberg S.I."/>
            <person name="Gachon C.M."/>
            <person name="Gaulin E."/>
            <person name="Govers F."/>
            <person name="Grenville-Briggs L."/>
            <person name="Horner N."/>
            <person name="Hostetler J."/>
            <person name="Jiang R.H."/>
            <person name="Johnson J."/>
            <person name="Krajaejun T."/>
            <person name="Lin H."/>
            <person name="Meijer H.J."/>
            <person name="Moore B."/>
            <person name="Morris P."/>
            <person name="Phuntmart V."/>
            <person name="Puiu D."/>
            <person name="Shetty J."/>
            <person name="Stajich J.E."/>
            <person name="Tripathy S."/>
            <person name="Wawra S."/>
            <person name="van West P."/>
            <person name="Whitty B.R."/>
            <person name="Coutinho P.M."/>
            <person name="Henrissat B."/>
            <person name="Martin F."/>
            <person name="Thomas P.D."/>
            <person name="Tyler B.M."/>
            <person name="De Vries R.P."/>
            <person name="Kamoun S."/>
            <person name="Yandell M."/>
            <person name="Tisserat N."/>
            <person name="Buell C.R."/>
        </authorList>
    </citation>
    <scope>NUCLEOTIDE SEQUENCE</scope>
    <source>
        <strain evidence="3">DAOM:BR144</strain>
    </source>
</reference>
<proteinExistence type="predicted"/>
<name>K3X3P7_GLOUD</name>
<sequence>MSGSGVISQVSTEWFCSYRNKICPNKRAVKKNGELHQLCEEHRLRATQTQKRMMERRARGEQDEASKYEPSDKPMALTAEDLEALRLLSDSECACCNTQPSD</sequence>
<evidence type="ECO:0000313" key="2">
    <source>
        <dbReference type="EnsemblProtists" id="PYU1_T011846"/>
    </source>
</evidence>
<dbReference type="AlphaFoldDB" id="K3X3P7"/>
<evidence type="ECO:0000313" key="3">
    <source>
        <dbReference type="Proteomes" id="UP000019132"/>
    </source>
</evidence>
<dbReference type="InParanoid" id="K3X3P7"/>
<feature type="region of interest" description="Disordered" evidence="1">
    <location>
        <begin position="46"/>
        <end position="75"/>
    </location>
</feature>
<reference evidence="2" key="3">
    <citation type="submission" date="2015-02" db="UniProtKB">
        <authorList>
            <consortium name="EnsemblProtists"/>
        </authorList>
    </citation>
    <scope>IDENTIFICATION</scope>
    <source>
        <strain evidence="2">DAOM BR144</strain>
    </source>
</reference>